<evidence type="ECO:0000313" key="2">
    <source>
        <dbReference type="Proteomes" id="UP001526430"/>
    </source>
</evidence>
<gene>
    <name evidence="1" type="ORF">OF850_12740</name>
</gene>
<keyword evidence="2" id="KW-1185">Reference proteome</keyword>
<dbReference type="EMBL" id="JAPFQI010000009">
    <property type="protein sequence ID" value="MCW8086500.1"/>
    <property type="molecule type" value="Genomic_DNA"/>
</dbReference>
<dbReference type="Proteomes" id="UP001526430">
    <property type="component" value="Unassembled WGS sequence"/>
</dbReference>
<accession>A0ABT3NWG7</accession>
<sequence>MTLTSDLQRRHPHSGVGEAMAGGTQEFEVVLCRPPLSKVEGDLVVNVEQASDLNPGLGRLGRGVEVTLIAEQLLQCGSTSVERLGQCLDAKKTPFLYLDGRTLKLTGLQIHLEVVEKDLTRRAGRLSAKLG</sequence>
<reference evidence="1 2" key="1">
    <citation type="submission" date="2022-10" db="EMBL/GenBank/DDBJ databases">
        <title>Roseococcus glaciei nov., sp. nov., isolated from glacier.</title>
        <authorList>
            <person name="Liu Q."/>
            <person name="Xin Y.-H."/>
        </authorList>
    </citation>
    <scope>NUCLEOTIDE SEQUENCE [LARGE SCALE GENOMIC DNA]</scope>
    <source>
        <strain evidence="1 2">MDT2-1-1</strain>
    </source>
</reference>
<protein>
    <submittedName>
        <fullName evidence="1">Uncharacterized protein</fullName>
    </submittedName>
</protein>
<evidence type="ECO:0000313" key="1">
    <source>
        <dbReference type="EMBL" id="MCW8086500.1"/>
    </source>
</evidence>
<proteinExistence type="predicted"/>
<name>A0ABT3NWG7_9PROT</name>
<organism evidence="1 2">
    <name type="scientific">Sabulicella glaciei</name>
    <dbReference type="NCBI Taxonomy" id="2984948"/>
    <lineage>
        <taxon>Bacteria</taxon>
        <taxon>Pseudomonadati</taxon>
        <taxon>Pseudomonadota</taxon>
        <taxon>Alphaproteobacteria</taxon>
        <taxon>Acetobacterales</taxon>
        <taxon>Acetobacteraceae</taxon>
        <taxon>Sabulicella</taxon>
    </lineage>
</organism>
<comment type="caution">
    <text evidence="1">The sequence shown here is derived from an EMBL/GenBank/DDBJ whole genome shotgun (WGS) entry which is preliminary data.</text>
</comment>